<gene>
    <name evidence="4" type="ORF">P3X46_007238</name>
</gene>
<dbReference type="Gene3D" id="1.25.40.10">
    <property type="entry name" value="Tetratricopeptide repeat domain"/>
    <property type="match status" value="1"/>
</dbReference>
<evidence type="ECO:0000256" key="1">
    <source>
        <dbReference type="ARBA" id="ARBA00007626"/>
    </source>
</evidence>
<protein>
    <recommendedName>
        <fullName evidence="6">Pentacotripeptide-repeat region of PRORP domain-containing protein</fullName>
    </recommendedName>
</protein>
<dbReference type="Pfam" id="PF01535">
    <property type="entry name" value="PPR"/>
    <property type="match status" value="1"/>
</dbReference>
<evidence type="ECO:0008006" key="6">
    <source>
        <dbReference type="Google" id="ProtNLM"/>
    </source>
</evidence>
<evidence type="ECO:0000313" key="5">
    <source>
        <dbReference type="Proteomes" id="UP001174677"/>
    </source>
</evidence>
<evidence type="ECO:0000256" key="3">
    <source>
        <dbReference type="PROSITE-ProRule" id="PRU00708"/>
    </source>
</evidence>
<dbReference type="EMBL" id="JARPOI010000004">
    <property type="protein sequence ID" value="KAJ9183375.1"/>
    <property type="molecule type" value="Genomic_DNA"/>
</dbReference>
<keyword evidence="5" id="KW-1185">Reference proteome</keyword>
<evidence type="ECO:0000256" key="2">
    <source>
        <dbReference type="ARBA" id="ARBA00022737"/>
    </source>
</evidence>
<keyword evidence="2" id="KW-0677">Repeat</keyword>
<dbReference type="NCBIfam" id="TIGR00756">
    <property type="entry name" value="PPR"/>
    <property type="match status" value="1"/>
</dbReference>
<reference evidence="4" key="1">
    <citation type="journal article" date="2023" name="Plant Biotechnol. J.">
        <title>Chromosome-level wild Hevea brasiliensis genome provides new tools for genomic-assisted breeding and valuable loci to elevate rubber yield.</title>
        <authorList>
            <person name="Cheng H."/>
            <person name="Song X."/>
            <person name="Hu Y."/>
            <person name="Wu T."/>
            <person name="Yang Q."/>
            <person name="An Z."/>
            <person name="Feng S."/>
            <person name="Deng Z."/>
            <person name="Wu W."/>
            <person name="Zeng X."/>
            <person name="Tu M."/>
            <person name="Wang X."/>
            <person name="Huang H."/>
        </authorList>
    </citation>
    <scope>NUCLEOTIDE SEQUENCE</scope>
    <source>
        <strain evidence="4">MT/VB/25A 57/8</strain>
    </source>
</reference>
<dbReference type="PANTHER" id="PTHR47939:SF13">
    <property type="entry name" value="OS03G0201400 PROTEIN"/>
    <property type="match status" value="1"/>
</dbReference>
<feature type="repeat" description="PPR" evidence="3">
    <location>
        <begin position="170"/>
        <end position="204"/>
    </location>
</feature>
<dbReference type="InterPro" id="IPR050667">
    <property type="entry name" value="PPR-containing_protein"/>
</dbReference>
<proteinExistence type="inferred from homology"/>
<accession>A0ABQ9MUX6</accession>
<comment type="caution">
    <text evidence="4">The sequence shown here is derived from an EMBL/GenBank/DDBJ whole genome shotgun (WGS) entry which is preliminary data.</text>
</comment>
<dbReference type="PROSITE" id="PS51375">
    <property type="entry name" value="PPR"/>
    <property type="match status" value="1"/>
</dbReference>
<sequence>MKNLKMQSLKQAQRRLQFLSHPSEKSIIISPLLQQAYASSSSSSSEIEKPTNSKLALTQQELTKINLLIPRLCLSDHLSTAIHLTATALLTNPAYKSISFSILIHSLTSQPDMTKSMSLLTILRHTPQAHPHLTRITVMLVSSYVKKKRPKEAYKLYQWMLRPGFPCKVEKIVYKLLVNGFCECGLILEAFRVLRDMVGVGFVPGSGLRRRVYRSLLREARVWEAVRLDEALRSYFGDANSEGVKKVMELLDSTIGSWTE</sequence>
<organism evidence="4 5">
    <name type="scientific">Hevea brasiliensis</name>
    <name type="common">Para rubber tree</name>
    <name type="synonym">Siphonia brasiliensis</name>
    <dbReference type="NCBI Taxonomy" id="3981"/>
    <lineage>
        <taxon>Eukaryota</taxon>
        <taxon>Viridiplantae</taxon>
        <taxon>Streptophyta</taxon>
        <taxon>Embryophyta</taxon>
        <taxon>Tracheophyta</taxon>
        <taxon>Spermatophyta</taxon>
        <taxon>Magnoliopsida</taxon>
        <taxon>eudicotyledons</taxon>
        <taxon>Gunneridae</taxon>
        <taxon>Pentapetalae</taxon>
        <taxon>rosids</taxon>
        <taxon>fabids</taxon>
        <taxon>Malpighiales</taxon>
        <taxon>Euphorbiaceae</taxon>
        <taxon>Crotonoideae</taxon>
        <taxon>Micrandreae</taxon>
        <taxon>Hevea</taxon>
    </lineage>
</organism>
<name>A0ABQ9MUX6_HEVBR</name>
<comment type="similarity">
    <text evidence="1">Belongs to the PPR family. P subfamily.</text>
</comment>
<dbReference type="Proteomes" id="UP001174677">
    <property type="component" value="Chromosome 4"/>
</dbReference>
<dbReference type="PANTHER" id="PTHR47939">
    <property type="entry name" value="MEMBRANE-ASSOCIATED SALT-INDUCIBLE PROTEIN-LIKE"/>
    <property type="match status" value="1"/>
</dbReference>
<evidence type="ECO:0000313" key="4">
    <source>
        <dbReference type="EMBL" id="KAJ9183375.1"/>
    </source>
</evidence>
<dbReference type="InterPro" id="IPR011990">
    <property type="entry name" value="TPR-like_helical_dom_sf"/>
</dbReference>
<dbReference type="Pfam" id="PF12854">
    <property type="entry name" value="PPR_1"/>
    <property type="match status" value="1"/>
</dbReference>
<dbReference type="InterPro" id="IPR002885">
    <property type="entry name" value="PPR_rpt"/>
</dbReference>